<dbReference type="InterPro" id="IPR001810">
    <property type="entry name" value="F-box_dom"/>
</dbReference>
<dbReference type="InterPro" id="IPR042317">
    <property type="entry name" value="She-1-like"/>
</dbReference>
<comment type="caution">
    <text evidence="1">The sequence shown here is derived from an EMBL/GenBank/DDBJ whole genome shotgun (WGS) entry which is preliminary data.</text>
</comment>
<dbReference type="HOGENOM" id="CLU_765556_0_0_1"/>
<evidence type="ECO:0000313" key="2">
    <source>
        <dbReference type="Proteomes" id="UP000216624"/>
    </source>
</evidence>
<dbReference type="CTD" id="9839134"/>
<dbReference type="KEGG" id="crq:GCK72_019042"/>
<evidence type="ECO:0000313" key="1">
    <source>
        <dbReference type="EMBL" id="OZF90186.1"/>
    </source>
</evidence>
<proteinExistence type="predicted"/>
<organism evidence="1 2">
    <name type="scientific">Caenorhabditis remanei</name>
    <name type="common">Caenorhabditis vulgaris</name>
    <dbReference type="NCBI Taxonomy" id="31234"/>
    <lineage>
        <taxon>Eukaryota</taxon>
        <taxon>Metazoa</taxon>
        <taxon>Ecdysozoa</taxon>
        <taxon>Nematoda</taxon>
        <taxon>Chromadorea</taxon>
        <taxon>Rhabditida</taxon>
        <taxon>Rhabditina</taxon>
        <taxon>Rhabditomorpha</taxon>
        <taxon>Rhabditoidea</taxon>
        <taxon>Rhabditidae</taxon>
        <taxon>Peloderinae</taxon>
        <taxon>Caenorhabditis</taxon>
    </lineage>
</organism>
<protein>
    <submittedName>
        <fullName evidence="1">Uncharacterized protein</fullName>
    </submittedName>
</protein>
<dbReference type="Proteomes" id="UP000216624">
    <property type="component" value="Unassembled WGS sequence"/>
</dbReference>
<keyword evidence="2" id="KW-1185">Reference proteome</keyword>
<accession>A0A260ZWN7</accession>
<gene>
    <name evidence="1" type="ORF">FL82_13294</name>
</gene>
<dbReference type="PANTHER" id="PTHR31006">
    <property type="entry name" value="F-BOX DOMAIN-CONTAINING PROTEIN-RELATED-RELATED"/>
    <property type="match status" value="1"/>
</dbReference>
<reference evidence="1" key="1">
    <citation type="submission" date="2017-08" db="EMBL/GenBank/DDBJ databases">
        <authorList>
            <person name="de Groot N.N."/>
        </authorList>
    </citation>
    <scope>NUCLEOTIDE SEQUENCE [LARGE SCALE GENOMIC DNA]</scope>
    <source>
        <strain evidence="1">PX439</strain>
    </source>
</reference>
<dbReference type="PANTHER" id="PTHR31006:SF4">
    <property type="entry name" value="F-BOX DOMAIN-CONTAINING PROTEIN"/>
    <property type="match status" value="1"/>
</dbReference>
<dbReference type="EMBL" id="NMWX01000033">
    <property type="protein sequence ID" value="OZF90186.1"/>
    <property type="molecule type" value="Genomic_DNA"/>
</dbReference>
<dbReference type="eggNOG" id="ENOG502TGRD">
    <property type="taxonomic scope" value="Eukaryota"/>
</dbReference>
<feature type="non-terminal residue" evidence="1">
    <location>
        <position position="1"/>
    </location>
</feature>
<dbReference type="Pfam" id="PF00646">
    <property type="entry name" value="F-box"/>
    <property type="match status" value="1"/>
</dbReference>
<sequence length="363" mass="42650">MLRRVHEILSKKFPKWVFEERTEPLDWSVLPVEMKREIVKHTDFETKCRLRQCSLQDKQIVDSSKVSIPLVRIETDRNYMSVMICESRNRIVKVDLKKKKKRLRKKFTMKISDNIHGSNAKEVCSNYEFEAIFESLLKSVYRDNVTIETLNLSLKYPNDIITKYLDIHYREIIGPRRKTKILCSDLDFLIAQVHFLPVDETRVINNLVTNYEEGRIMMAGKKYNVSPMGHFASIGVTSFWKPSLLACNLGALIAGIIWKVNTEMECYYIPGLHVPEYQEYCDRFEGRITKHNDILVLHIPARDPDNNQKLIIKMNKCGVVIEKRRFEDVPVFEKDKCILDWMCASCDKSVESWYFRAKHGIEN</sequence>
<dbReference type="OrthoDB" id="5803794at2759"/>
<dbReference type="OMA" id="PEYQEYC"/>
<name>A0A260ZWN7_CAERE</name>